<proteinExistence type="predicted"/>
<protein>
    <submittedName>
        <fullName evidence="2">Uncharacterized protein</fullName>
    </submittedName>
</protein>
<feature type="compositionally biased region" description="Basic and acidic residues" evidence="1">
    <location>
        <begin position="1"/>
        <end position="18"/>
    </location>
</feature>
<sequence length="110" mass="12534">MTDLRTEVENEGKSRMEQDEQGEEISARCGVRAARVAHAASTKGMKKGEGNRENQKGDTCRHRERDSYDRENRQHQAKKKDAACEGSRRESRREKEIDCSRDARAARAAL</sequence>
<gene>
    <name evidence="2" type="ORF">LPLAT_LOCUS6298</name>
</gene>
<feature type="region of interest" description="Disordered" evidence="1">
    <location>
        <begin position="1"/>
        <end position="110"/>
    </location>
</feature>
<dbReference type="EMBL" id="OZ034825">
    <property type="protein sequence ID" value="CAL1680240.1"/>
    <property type="molecule type" value="Genomic_DNA"/>
</dbReference>
<organism evidence="2 3">
    <name type="scientific">Lasius platythorax</name>
    <dbReference type="NCBI Taxonomy" id="488582"/>
    <lineage>
        <taxon>Eukaryota</taxon>
        <taxon>Metazoa</taxon>
        <taxon>Ecdysozoa</taxon>
        <taxon>Arthropoda</taxon>
        <taxon>Hexapoda</taxon>
        <taxon>Insecta</taxon>
        <taxon>Pterygota</taxon>
        <taxon>Neoptera</taxon>
        <taxon>Endopterygota</taxon>
        <taxon>Hymenoptera</taxon>
        <taxon>Apocrita</taxon>
        <taxon>Aculeata</taxon>
        <taxon>Formicoidea</taxon>
        <taxon>Formicidae</taxon>
        <taxon>Formicinae</taxon>
        <taxon>Lasius</taxon>
        <taxon>Lasius</taxon>
    </lineage>
</organism>
<feature type="compositionally biased region" description="Basic and acidic residues" evidence="1">
    <location>
        <begin position="46"/>
        <end position="110"/>
    </location>
</feature>
<evidence type="ECO:0000313" key="3">
    <source>
        <dbReference type="Proteomes" id="UP001497644"/>
    </source>
</evidence>
<accession>A0AAV2NKJ2</accession>
<evidence type="ECO:0000313" key="2">
    <source>
        <dbReference type="EMBL" id="CAL1680240.1"/>
    </source>
</evidence>
<keyword evidence="3" id="KW-1185">Reference proteome</keyword>
<evidence type="ECO:0000256" key="1">
    <source>
        <dbReference type="SAM" id="MobiDB-lite"/>
    </source>
</evidence>
<dbReference type="AlphaFoldDB" id="A0AAV2NKJ2"/>
<name>A0AAV2NKJ2_9HYME</name>
<dbReference type="Proteomes" id="UP001497644">
    <property type="component" value="Chromosome 2"/>
</dbReference>
<reference evidence="2" key="1">
    <citation type="submission" date="2024-04" db="EMBL/GenBank/DDBJ databases">
        <authorList>
            <consortium name="Molecular Ecology Group"/>
        </authorList>
    </citation>
    <scope>NUCLEOTIDE SEQUENCE</scope>
</reference>